<keyword evidence="1" id="KW-0812">Transmembrane</keyword>
<dbReference type="RefSeq" id="WP_173765076.1">
    <property type="nucleotide sequence ID" value="NZ_CP048836.1"/>
</dbReference>
<sequence length="151" mass="15773">MPIDDGRRYGAGQGREAVTMCHILLLMPLLALPVFWLLPEGPAIGVYTVVLGLSAATYLLMVKVMHLPALFGVSTLIGRSGKVVACDERGLYVRVNSETWAARSDASTLTAGDPVRVVAVDGLTLCVEADIGSPPGRGACDASAGHDSRAP</sequence>
<reference evidence="3 4" key="1">
    <citation type="submission" date="2020-02" db="EMBL/GenBank/DDBJ databases">
        <title>Nitrogenibacter mangrovi gen. nov., sp. nov. isolated from mangrove sediment, a denitrifying betaproteobacterium.</title>
        <authorList>
            <person name="Liao H."/>
            <person name="Tian Y."/>
        </authorList>
    </citation>
    <scope>NUCLEOTIDE SEQUENCE [LARGE SCALE GENOMIC DNA]</scope>
    <source>
        <strain evidence="3 4">M9-3-2</strain>
    </source>
</reference>
<organism evidence="3 4">
    <name type="scientific">Nitrogeniibacter mangrovi</name>
    <dbReference type="NCBI Taxonomy" id="2016596"/>
    <lineage>
        <taxon>Bacteria</taxon>
        <taxon>Pseudomonadati</taxon>
        <taxon>Pseudomonadota</taxon>
        <taxon>Betaproteobacteria</taxon>
        <taxon>Rhodocyclales</taxon>
        <taxon>Zoogloeaceae</taxon>
        <taxon>Nitrogeniibacter</taxon>
    </lineage>
</organism>
<dbReference type="Gene3D" id="2.40.50.140">
    <property type="entry name" value="Nucleic acid-binding proteins"/>
    <property type="match status" value="1"/>
</dbReference>
<proteinExistence type="predicted"/>
<feature type="transmembrane region" description="Helical" evidence="1">
    <location>
        <begin position="17"/>
        <end position="38"/>
    </location>
</feature>
<feature type="transmembrane region" description="Helical" evidence="1">
    <location>
        <begin position="44"/>
        <end position="62"/>
    </location>
</feature>
<dbReference type="Pfam" id="PF01957">
    <property type="entry name" value="NfeD"/>
    <property type="match status" value="1"/>
</dbReference>
<dbReference type="Proteomes" id="UP000501991">
    <property type="component" value="Chromosome"/>
</dbReference>
<dbReference type="InterPro" id="IPR002810">
    <property type="entry name" value="NfeD-like_C"/>
</dbReference>
<keyword evidence="1" id="KW-0472">Membrane</keyword>
<dbReference type="AlphaFoldDB" id="A0A6C1B6P5"/>
<dbReference type="EMBL" id="CP048836">
    <property type="protein sequence ID" value="QID17914.1"/>
    <property type="molecule type" value="Genomic_DNA"/>
</dbReference>
<accession>A0A6C1B6P5</accession>
<protein>
    <recommendedName>
        <fullName evidence="2">NfeD-like C-terminal domain-containing protein</fullName>
    </recommendedName>
</protein>
<evidence type="ECO:0000313" key="4">
    <source>
        <dbReference type="Proteomes" id="UP000501991"/>
    </source>
</evidence>
<name>A0A6C1B6P5_9RHOO</name>
<gene>
    <name evidence="3" type="ORF">G3580_09835</name>
</gene>
<dbReference type="SUPFAM" id="SSF141322">
    <property type="entry name" value="NfeD domain-like"/>
    <property type="match status" value="1"/>
</dbReference>
<keyword evidence="4" id="KW-1185">Reference proteome</keyword>
<dbReference type="KEGG" id="azq:G3580_09835"/>
<evidence type="ECO:0000313" key="3">
    <source>
        <dbReference type="EMBL" id="QID17914.1"/>
    </source>
</evidence>
<dbReference type="InterPro" id="IPR012340">
    <property type="entry name" value="NA-bd_OB-fold"/>
</dbReference>
<evidence type="ECO:0000256" key="1">
    <source>
        <dbReference type="SAM" id="Phobius"/>
    </source>
</evidence>
<feature type="domain" description="NfeD-like C-terminal" evidence="2">
    <location>
        <begin position="74"/>
        <end position="128"/>
    </location>
</feature>
<evidence type="ECO:0000259" key="2">
    <source>
        <dbReference type="Pfam" id="PF01957"/>
    </source>
</evidence>
<keyword evidence="1" id="KW-1133">Transmembrane helix</keyword>